<protein>
    <submittedName>
        <fullName evidence="2">Auto-transporter adhesin, head GIN domain</fullName>
    </submittedName>
</protein>
<dbReference type="EMBL" id="FXTN01000004">
    <property type="protein sequence ID" value="SMO62399.1"/>
    <property type="molecule type" value="Genomic_DNA"/>
</dbReference>
<sequence>MNKLLFITTAIALITCKTLQAQEVVSVAKFDRVIVSPHVQVTFTQGDKEAVTIENLTVGREKVNIESNGQTLRVYLEGAKEVTKNEKVNEDEQKRKEPLYKGTVLTVAISYKTLHDLSVRGEETIHLKSKIEQENFNLVMYGEAQVDIDEVQLKTMHTTSYGESSLMLKSGSIAEQRFTSYGESKIDALAIKNSTSTATLYGEAELRLNVSDQIKVTSFGEAKIGYKGSPAIKRGLNIGKVQIYKID</sequence>
<proteinExistence type="predicted"/>
<dbReference type="RefSeq" id="WP_142527863.1">
    <property type="nucleotide sequence ID" value="NZ_CBCSJO010000001.1"/>
</dbReference>
<dbReference type="Gene3D" id="2.160.20.120">
    <property type="match status" value="1"/>
</dbReference>
<keyword evidence="3" id="KW-1185">Reference proteome</keyword>
<dbReference type="AlphaFoldDB" id="A0A521CSD1"/>
<dbReference type="Proteomes" id="UP000320300">
    <property type="component" value="Unassembled WGS sequence"/>
</dbReference>
<evidence type="ECO:0000259" key="1">
    <source>
        <dbReference type="Pfam" id="PF10988"/>
    </source>
</evidence>
<organism evidence="2 3">
    <name type="scientific">Pedobacter westerhofensis</name>
    <dbReference type="NCBI Taxonomy" id="425512"/>
    <lineage>
        <taxon>Bacteria</taxon>
        <taxon>Pseudomonadati</taxon>
        <taxon>Bacteroidota</taxon>
        <taxon>Sphingobacteriia</taxon>
        <taxon>Sphingobacteriales</taxon>
        <taxon>Sphingobacteriaceae</taxon>
        <taxon>Pedobacter</taxon>
    </lineage>
</organism>
<dbReference type="Pfam" id="PF10988">
    <property type="entry name" value="DUF2807"/>
    <property type="match status" value="1"/>
</dbReference>
<name>A0A521CSD1_9SPHI</name>
<dbReference type="OrthoDB" id="943856at2"/>
<evidence type="ECO:0000313" key="2">
    <source>
        <dbReference type="EMBL" id="SMO62399.1"/>
    </source>
</evidence>
<dbReference type="InterPro" id="IPR021255">
    <property type="entry name" value="DUF2807"/>
</dbReference>
<reference evidence="2 3" key="1">
    <citation type="submission" date="2017-05" db="EMBL/GenBank/DDBJ databases">
        <authorList>
            <person name="Varghese N."/>
            <person name="Submissions S."/>
        </authorList>
    </citation>
    <scope>NUCLEOTIDE SEQUENCE [LARGE SCALE GENOMIC DNA]</scope>
    <source>
        <strain evidence="2 3">DSM 19036</strain>
    </source>
</reference>
<gene>
    <name evidence="2" type="ORF">SAMN06265348_104157</name>
</gene>
<accession>A0A521CSD1</accession>
<evidence type="ECO:0000313" key="3">
    <source>
        <dbReference type="Proteomes" id="UP000320300"/>
    </source>
</evidence>
<feature type="domain" description="Putative auto-transporter adhesin head GIN" evidence="1">
    <location>
        <begin position="30"/>
        <end position="230"/>
    </location>
</feature>